<dbReference type="GO" id="GO:0009432">
    <property type="term" value="P:SOS response"/>
    <property type="evidence" value="ECO:0007669"/>
    <property type="project" value="TreeGrafter"/>
</dbReference>
<dbReference type="AlphaFoldDB" id="A0A0U4GB39"/>
<comment type="similarity">
    <text evidence="6">Belongs to the acylphosphatase family.</text>
</comment>
<feature type="domain" description="ATP-grasp" evidence="8">
    <location>
        <begin position="91"/>
        <end position="342"/>
    </location>
</feature>
<dbReference type="RefSeq" id="WP_068446943.1">
    <property type="nucleotide sequence ID" value="NZ_CP013862.1"/>
</dbReference>
<feature type="region of interest" description="Disordered" evidence="7">
    <location>
        <begin position="480"/>
        <end position="500"/>
    </location>
</feature>
<dbReference type="EMBL" id="CP013862">
    <property type="protein sequence ID" value="ALX49946.1"/>
    <property type="molecule type" value="Genomic_DNA"/>
</dbReference>
<comment type="caution">
    <text evidence="5">Lacks conserved residue(s) required for the propagation of feature annotation.</text>
</comment>
<dbReference type="GO" id="GO:0018169">
    <property type="term" value="F:ribosomal S6-glutamic acid ligase activity"/>
    <property type="evidence" value="ECO:0007669"/>
    <property type="project" value="TreeGrafter"/>
</dbReference>
<keyword evidence="11" id="KW-1185">Reference proteome</keyword>
<evidence type="ECO:0000256" key="6">
    <source>
        <dbReference type="RuleBase" id="RU004168"/>
    </source>
</evidence>
<proteinExistence type="inferred from homology"/>
<feature type="domain" description="Acylphosphatase-like" evidence="9">
    <location>
        <begin position="386"/>
        <end position="473"/>
    </location>
</feature>
<evidence type="ECO:0000256" key="7">
    <source>
        <dbReference type="SAM" id="MobiDB-lite"/>
    </source>
</evidence>
<evidence type="ECO:0000259" key="8">
    <source>
        <dbReference type="PROSITE" id="PS50975"/>
    </source>
</evidence>
<evidence type="ECO:0000313" key="10">
    <source>
        <dbReference type="EMBL" id="ALX49946.1"/>
    </source>
</evidence>
<reference evidence="10 11" key="1">
    <citation type="submission" date="2016-01" db="EMBL/GenBank/DDBJ databases">
        <title>Complete genome sequence of strain Lentibacillus amyloliquefaciens LAM0015T isolated from saline sediment.</title>
        <authorList>
            <person name="Wang J.-L."/>
            <person name="He M.-X."/>
        </authorList>
    </citation>
    <scope>NUCLEOTIDE SEQUENCE [LARGE SCALE GENOMIC DNA]</scope>
    <source>
        <strain evidence="10 11">LAM0015</strain>
    </source>
</reference>
<evidence type="ECO:0000256" key="2">
    <source>
        <dbReference type="ARBA" id="ARBA00022598"/>
    </source>
</evidence>
<dbReference type="GO" id="GO:0005737">
    <property type="term" value="C:cytoplasm"/>
    <property type="evidence" value="ECO:0007669"/>
    <property type="project" value="TreeGrafter"/>
</dbReference>
<organism evidence="10 11">
    <name type="scientific">Lentibacillus amyloliquefaciens</name>
    <dbReference type="NCBI Taxonomy" id="1472767"/>
    <lineage>
        <taxon>Bacteria</taxon>
        <taxon>Bacillati</taxon>
        <taxon>Bacillota</taxon>
        <taxon>Bacilli</taxon>
        <taxon>Bacillales</taxon>
        <taxon>Bacillaceae</taxon>
        <taxon>Lentibacillus</taxon>
    </lineage>
</organism>
<evidence type="ECO:0000256" key="4">
    <source>
        <dbReference type="PROSITE-ProRule" id="PRU00409"/>
    </source>
</evidence>
<dbReference type="Proteomes" id="UP000050331">
    <property type="component" value="Chromosome"/>
</dbReference>
<dbReference type="Pfam" id="PF07478">
    <property type="entry name" value="Dala_Dala_lig_C"/>
    <property type="match status" value="1"/>
</dbReference>
<evidence type="ECO:0000259" key="9">
    <source>
        <dbReference type="PROSITE" id="PS51160"/>
    </source>
</evidence>
<dbReference type="InterPro" id="IPR013815">
    <property type="entry name" value="ATP_grasp_subdomain_1"/>
</dbReference>
<evidence type="ECO:0000256" key="3">
    <source>
        <dbReference type="ARBA" id="ARBA00032904"/>
    </source>
</evidence>
<sequence>MENYKNSWLPHLKDAVPKAAQGKGTCMYTIALEGWRRGLELRFIKKKGSGLLRSVSFSLSDGKTKHVFSGSRGDYVSREAKEICRDKGLTNQYLEEADVSIPGGKLFEAGTALKSMISYAKRLGFPVVVKPSDSEGGGVGVKTNIKDEDELKEVLKKVKANERNTIIERFFTGDDFRVYVLEDKVIGAFQRRAASVVGNGKSDISTLLEQKNKERQKSPFLSSNKIKIDQSMKGFLQEKGLTPSYVPKKDERVFLRRNGEYFGQRDSVNVTDELPQKMKGIAISAVQAIPGLLHGGVDMLINLDTNEGVVNEINSRAQISNHVFPIEGKAIDIPKHIIDYYFPETKNDKATDVKYIFDFKTVVDSFESGTAKEIKIPPIPAGLKTVRRYVVTGNNFNNKYRKWLQRQALERNLDGYVRTIDNNSISIVVAGSEYVVKSFKDVIKESSPKPAIIRNVKGMMFNKPVKVGFELRQNTRRNREIKQKTSQQKPVQQKKKKQKKQSFAFRVIKFPFRVLRKIKNKIV</sequence>
<dbReference type="PANTHER" id="PTHR21621">
    <property type="entry name" value="RIBOSOMAL PROTEIN S6 MODIFICATION PROTEIN"/>
    <property type="match status" value="1"/>
</dbReference>
<dbReference type="InterPro" id="IPR011095">
    <property type="entry name" value="Dala_Dala_lig_C"/>
</dbReference>
<dbReference type="GO" id="GO:0046872">
    <property type="term" value="F:metal ion binding"/>
    <property type="evidence" value="ECO:0007669"/>
    <property type="project" value="InterPro"/>
</dbReference>
<gene>
    <name evidence="10" type="ORF">AOX59_15995</name>
</gene>
<dbReference type="GO" id="GO:0008716">
    <property type="term" value="F:D-alanine-D-alanine ligase activity"/>
    <property type="evidence" value="ECO:0007669"/>
    <property type="project" value="InterPro"/>
</dbReference>
<dbReference type="GO" id="GO:0005524">
    <property type="term" value="F:ATP binding"/>
    <property type="evidence" value="ECO:0007669"/>
    <property type="project" value="UniProtKB-UniRule"/>
</dbReference>
<dbReference type="PROSITE" id="PS50975">
    <property type="entry name" value="ATP_GRASP"/>
    <property type="match status" value="1"/>
</dbReference>
<dbReference type="Gene3D" id="3.30.70.100">
    <property type="match status" value="1"/>
</dbReference>
<dbReference type="SUPFAM" id="SSF54975">
    <property type="entry name" value="Acylphosphatase/BLUF domain-like"/>
    <property type="match status" value="1"/>
</dbReference>
<dbReference type="STRING" id="1472767.AOX59_15995"/>
<dbReference type="PANTHER" id="PTHR21621:SF0">
    <property type="entry name" value="BETA-CITRYLGLUTAMATE SYNTHASE B-RELATED"/>
    <property type="match status" value="1"/>
</dbReference>
<evidence type="ECO:0000256" key="1">
    <source>
        <dbReference type="ARBA" id="ARBA00015991"/>
    </source>
</evidence>
<keyword evidence="4" id="KW-0547">Nucleotide-binding</keyword>
<dbReference type="SUPFAM" id="SSF56059">
    <property type="entry name" value="Glutathione synthetase ATP-binding domain-like"/>
    <property type="match status" value="1"/>
</dbReference>
<dbReference type="InterPro" id="IPR011761">
    <property type="entry name" value="ATP-grasp"/>
</dbReference>
<dbReference type="PROSITE" id="PS51160">
    <property type="entry name" value="ACYLPHOSPHATASE_3"/>
    <property type="match status" value="1"/>
</dbReference>
<evidence type="ECO:0000256" key="5">
    <source>
        <dbReference type="PROSITE-ProRule" id="PRU00520"/>
    </source>
</evidence>
<dbReference type="InterPro" id="IPR001792">
    <property type="entry name" value="Acylphosphatase-like_dom"/>
</dbReference>
<dbReference type="KEGG" id="lao:AOX59_15995"/>
<keyword evidence="2" id="KW-0436">Ligase</keyword>
<dbReference type="Gene3D" id="3.30.1490.20">
    <property type="entry name" value="ATP-grasp fold, A domain"/>
    <property type="match status" value="1"/>
</dbReference>
<name>A0A0U4GB39_9BACI</name>
<protein>
    <recommendedName>
        <fullName evidence="1">Acylphosphatase</fullName>
    </recommendedName>
    <alternativeName>
        <fullName evidence="3">Acylphosphate phosphohydrolase</fullName>
    </alternativeName>
</protein>
<dbReference type="InterPro" id="IPR036046">
    <property type="entry name" value="Acylphosphatase-like_dom_sf"/>
</dbReference>
<dbReference type="Gene3D" id="3.30.470.20">
    <property type="entry name" value="ATP-grasp fold, B domain"/>
    <property type="match status" value="2"/>
</dbReference>
<evidence type="ECO:0000313" key="11">
    <source>
        <dbReference type="Proteomes" id="UP000050331"/>
    </source>
</evidence>
<dbReference type="OrthoDB" id="9803907at2"/>
<accession>A0A0U4GB39</accession>
<keyword evidence="4" id="KW-0067">ATP-binding</keyword>
<dbReference type="Pfam" id="PF00708">
    <property type="entry name" value="Acylphosphatase"/>
    <property type="match status" value="1"/>
</dbReference>